<dbReference type="RefSeq" id="XP_003738818.1">
    <property type="nucleotide sequence ID" value="XM_003738770.1"/>
</dbReference>
<dbReference type="GO" id="GO:0005737">
    <property type="term" value="C:cytoplasm"/>
    <property type="evidence" value="ECO:0007669"/>
    <property type="project" value="TreeGrafter"/>
</dbReference>
<dbReference type="PANTHER" id="PTHR11188:SF17">
    <property type="entry name" value="FI21816P1"/>
    <property type="match status" value="1"/>
</dbReference>
<dbReference type="SUPFAM" id="SSF81296">
    <property type="entry name" value="E set domains"/>
    <property type="match status" value="2"/>
</dbReference>
<dbReference type="CTD" id="38023"/>
<dbReference type="Proteomes" id="UP000694867">
    <property type="component" value="Unplaced"/>
</dbReference>
<dbReference type="Gene3D" id="2.60.40.640">
    <property type="match status" value="2"/>
</dbReference>
<dbReference type="InterPro" id="IPR014752">
    <property type="entry name" value="Arrestin-like_C"/>
</dbReference>
<dbReference type="KEGG" id="goe:100901330"/>
<dbReference type="SMART" id="SM01017">
    <property type="entry name" value="Arrestin_C"/>
    <property type="match status" value="1"/>
</dbReference>
<evidence type="ECO:0000259" key="2">
    <source>
        <dbReference type="SMART" id="SM01017"/>
    </source>
</evidence>
<dbReference type="AlphaFoldDB" id="A0AAJ6VVQ8"/>
<dbReference type="InterPro" id="IPR011022">
    <property type="entry name" value="Arrestin_C-like"/>
</dbReference>
<comment type="similarity">
    <text evidence="1">Belongs to the arrestin family.</text>
</comment>
<dbReference type="InterPro" id="IPR014756">
    <property type="entry name" value="Ig_E-set"/>
</dbReference>
<evidence type="ECO:0000313" key="3">
    <source>
        <dbReference type="Proteomes" id="UP000694867"/>
    </source>
</evidence>
<dbReference type="Pfam" id="PF02752">
    <property type="entry name" value="Arrestin_C"/>
    <property type="match status" value="1"/>
</dbReference>
<proteinExistence type="inferred from homology"/>
<protein>
    <submittedName>
        <fullName evidence="4">Arrestin domain-containing protein 1</fullName>
    </submittedName>
</protein>
<reference evidence="4" key="1">
    <citation type="submission" date="2025-08" db="UniProtKB">
        <authorList>
            <consortium name="RefSeq"/>
        </authorList>
    </citation>
    <scope>IDENTIFICATION</scope>
</reference>
<sequence>MSNRKLAKFLIVLDNESLLYFPGSFLTGQVIVELDDDTPVQGLYFHIVGEGIVKMAGNANQQDKENYIDFRMRLLGENSKQPVTLSPGVHSFPFKLGLPLGMPSTFLGKHGWVQYFCKAALKEPSGLTHKNQQVFIVMSPIDLNLEPTILTQPFNCEVQEKIGQGCFSSGSISCRVRLDKGGYVPGESIGLKATINNQSRVAVKKTKAILTETIQYTAKNKVVATEMRELATIEKGKIEPRQQSAWENELLYIPPLPPTNLRGCHLIRIQYDVFFVIILKGLQKDIRLQLPILMATYPMRNADGTLKRGRNPAHFPSVLPIFRPTNEVKY</sequence>
<organism evidence="3 4">
    <name type="scientific">Galendromus occidentalis</name>
    <name type="common">western predatory mite</name>
    <dbReference type="NCBI Taxonomy" id="34638"/>
    <lineage>
        <taxon>Eukaryota</taxon>
        <taxon>Metazoa</taxon>
        <taxon>Ecdysozoa</taxon>
        <taxon>Arthropoda</taxon>
        <taxon>Chelicerata</taxon>
        <taxon>Arachnida</taxon>
        <taxon>Acari</taxon>
        <taxon>Parasitiformes</taxon>
        <taxon>Mesostigmata</taxon>
        <taxon>Gamasina</taxon>
        <taxon>Phytoseioidea</taxon>
        <taxon>Phytoseiidae</taxon>
        <taxon>Typhlodrominae</taxon>
        <taxon>Galendromus</taxon>
    </lineage>
</organism>
<dbReference type="PANTHER" id="PTHR11188">
    <property type="entry name" value="ARRESTIN DOMAIN CONTAINING PROTEIN"/>
    <property type="match status" value="1"/>
</dbReference>
<keyword evidence="3" id="KW-1185">Reference proteome</keyword>
<gene>
    <name evidence="4" type="primary">LOC100901330</name>
</gene>
<dbReference type="GO" id="GO:0015031">
    <property type="term" value="P:protein transport"/>
    <property type="evidence" value="ECO:0007669"/>
    <property type="project" value="TreeGrafter"/>
</dbReference>
<accession>A0AAJ6VVQ8</accession>
<dbReference type="GeneID" id="100901330"/>
<dbReference type="Pfam" id="PF00339">
    <property type="entry name" value="Arrestin_N"/>
    <property type="match status" value="1"/>
</dbReference>
<dbReference type="InterPro" id="IPR050357">
    <property type="entry name" value="Arrestin_domain-protein"/>
</dbReference>
<evidence type="ECO:0000313" key="4">
    <source>
        <dbReference type="RefSeq" id="XP_003738818.1"/>
    </source>
</evidence>
<feature type="domain" description="Arrestin C-terminal-like" evidence="2">
    <location>
        <begin position="168"/>
        <end position="299"/>
    </location>
</feature>
<evidence type="ECO:0000256" key="1">
    <source>
        <dbReference type="ARBA" id="ARBA00005298"/>
    </source>
</evidence>
<dbReference type="InterPro" id="IPR011021">
    <property type="entry name" value="Arrestin-like_N"/>
</dbReference>
<name>A0AAJ6VVQ8_9ACAR</name>